<dbReference type="Gene3D" id="2.60.120.200">
    <property type="match status" value="1"/>
</dbReference>
<reference evidence="2 3" key="1">
    <citation type="submission" date="2018-01" db="EMBL/GenBank/DDBJ databases">
        <title>Denitrification phenotypes of diverse strains of Pseudomonas stutzeri.</title>
        <authorList>
            <person name="Milligan D.A."/>
            <person name="Bergaust L."/>
            <person name="Bakken L.R."/>
            <person name="Frostegard A."/>
        </authorList>
    </citation>
    <scope>NUCLEOTIDE SEQUENCE [LARGE SCALE GENOMIC DNA]</scope>
    <source>
        <strain evidence="2 3">28a3</strain>
    </source>
</reference>
<proteinExistence type="predicted"/>
<dbReference type="EMBL" id="POUW01000007">
    <property type="protein sequence ID" value="PNG04154.1"/>
    <property type="molecule type" value="Genomic_DNA"/>
</dbReference>
<feature type="domain" description="DUF6701" evidence="1">
    <location>
        <begin position="667"/>
        <end position="1296"/>
    </location>
</feature>
<dbReference type="InterPro" id="IPR046524">
    <property type="entry name" value="DUF6701"/>
</dbReference>
<dbReference type="OrthoDB" id="9790247at2"/>
<dbReference type="InterPro" id="IPR013320">
    <property type="entry name" value="ConA-like_dom_sf"/>
</dbReference>
<evidence type="ECO:0000259" key="1">
    <source>
        <dbReference type="Pfam" id="PF20419"/>
    </source>
</evidence>
<evidence type="ECO:0000313" key="2">
    <source>
        <dbReference type="EMBL" id="PNG04154.1"/>
    </source>
</evidence>
<organism evidence="2 3">
    <name type="scientific">Stutzerimonas stutzeri</name>
    <name type="common">Pseudomonas stutzeri</name>
    <dbReference type="NCBI Taxonomy" id="316"/>
    <lineage>
        <taxon>Bacteria</taxon>
        <taxon>Pseudomonadati</taxon>
        <taxon>Pseudomonadota</taxon>
        <taxon>Gammaproteobacteria</taxon>
        <taxon>Pseudomonadales</taxon>
        <taxon>Pseudomonadaceae</taxon>
        <taxon>Stutzerimonas</taxon>
    </lineage>
</organism>
<dbReference type="Proteomes" id="UP000235897">
    <property type="component" value="Unassembled WGS sequence"/>
</dbReference>
<gene>
    <name evidence="2" type="ORF">CXL00_17110</name>
</gene>
<name>A0A2N8SNT9_STUST</name>
<comment type="caution">
    <text evidence="2">The sequence shown here is derived from an EMBL/GenBank/DDBJ whole genome shotgun (WGS) entry which is preliminary data.</text>
</comment>
<dbReference type="Pfam" id="PF20419">
    <property type="entry name" value="DUF6701"/>
    <property type="match status" value="1"/>
</dbReference>
<sequence length="1298" mass="132502">MGSGDTLTADWPLGDVNVSASGGFTLRGNVIGTSSRSVSLNSGYSPLTATGTNTVYGSMTSTNGAISLTTTTVNGAVEAGSGGVTLVRTAVTGTLLSSGATSLTDTSIGGTARVNNNLTASGTTFKSNLTVTGTSLLSASTLEANLVNGGDVTATSGTVIAGSVSNSYGTILVEGGRVGGSVTGQTIVGNAAVFGGGLAATSGAVTVTGGSVTGAISSNCCQITLTGTNVTGNVTATSNNIVLSRTTLTGNMSTTNEVRLDDSVVNGNVTAATWGNTTITGTGSSHVYGVCTPTATTPTDLCDGAITPSCLTTSADTFARSVLGNDWVVTSRSGTFGTPRIVNGRLRMTDDTGDASTAATVQRTFPAANNLITVTFKYFGYSSKSSRGADGMALILSDASVTPQPGAFGGSLGYAQKTGIPGFAGGWLGIGLDEFGNYSNPTEGRVGGVGSRSDAVAIRGSGSSEYAYLTGTGSLATGIDNGSATSTPSPGHLYRITVDSRTPGKTLVKVERDTGGTGNNYTTLIAPYDVRTSSGQGAVPKDFMLSFTGSTGGNVNIHELDDLQVCANKMSAVGAQIDHFEIFAPQTGLTCSPMPVTVKACLDAACSLYTEPVTATATLTAANKGVVSSDTQTFTGGTGAFSLVRTTSGTVTLGVGASTPAAKPYTETKCKIGSGSLSVNCAVEFVDSGFVFDIRTQLSNKVSGEVMINAVRKDQTTQRCVPAFQKVDRDLTIWSTYIEPNTGAGRSLEVNGTPVSSNASAPTTMRLKFNDNAQAPINVRYNDAGKLELNVRYTGSAANKDADLIMSGARQFVVKPVGFCVKPAAWSDATTTTCAAGDATCPAFIAAGDGFPVRFRPVGWESDSGDSDLCVGNPTTPNFRHSNLAISSELVQPIGGAAGTLSLSSSNTSLDGRPSYDHLPGASGYSAASAEVVQQVKFSEVGVFRMKVTPTAGGYLDNETVAGGLSAYVGRITPAYLAAAGSGSLGNVCSNGITYQAQPLRITAKPSLTISGMNRSGMVTTNYDRDMFWRFASSWAPTYFSNTGRVALDARKPGAGQPASLDCSSETNKANCVAARLEASGSAFGSISDVVGDGAKTFLAPDDLGLRYLRAASPGPDDRQFDATLSVFTPRAKLVDSDGIFVASATATNTPIDYAFPMSGASVVLGRYRLTGASGPEVSPLNLPLYLERWSGTAFVTDTALADVNCTAVSEATLGNPTGRLTAGKTSVTIEAASQGVRFLTLSAPGTGNAGTLQVTPQVPGWLYFDWLGHGATNPSATASFGGYAGARPLIFRREIYR</sequence>
<evidence type="ECO:0000313" key="3">
    <source>
        <dbReference type="Proteomes" id="UP000235897"/>
    </source>
</evidence>
<accession>A0A2N8SNT9</accession>
<dbReference type="SUPFAM" id="SSF49899">
    <property type="entry name" value="Concanavalin A-like lectins/glucanases"/>
    <property type="match status" value="1"/>
</dbReference>
<protein>
    <submittedName>
        <fullName evidence="2">MSHA biogenesis protein MshQ</fullName>
    </submittedName>
</protein>